<gene>
    <name evidence="6" type="primary">hgdC</name>
    <name evidence="6" type="ORF">Dpo_1c05430</name>
</gene>
<evidence type="ECO:0000256" key="4">
    <source>
        <dbReference type="ARBA" id="ARBA00023014"/>
    </source>
</evidence>
<dbReference type="Gene3D" id="3.30.420.40">
    <property type="match status" value="2"/>
</dbReference>
<dbReference type="NCBIfam" id="TIGR00241">
    <property type="entry name" value="CoA_E_activ"/>
    <property type="match status" value="1"/>
</dbReference>
<dbReference type="InterPro" id="IPR051805">
    <property type="entry name" value="Dehydratase_Activator_Redct"/>
</dbReference>
<evidence type="ECO:0000256" key="1">
    <source>
        <dbReference type="ARBA" id="ARBA00001966"/>
    </source>
</evidence>
<dbReference type="CDD" id="cd24036">
    <property type="entry name" value="ASKHA_NBD_BcrAD_BadFG_HgdC_HadI"/>
    <property type="match status" value="1"/>
</dbReference>
<evidence type="ECO:0000256" key="3">
    <source>
        <dbReference type="ARBA" id="ARBA00023004"/>
    </source>
</evidence>
<evidence type="ECO:0000256" key="2">
    <source>
        <dbReference type="ARBA" id="ARBA00022723"/>
    </source>
</evidence>
<dbReference type="Pfam" id="PF01869">
    <property type="entry name" value="BcrAD_BadFG"/>
    <property type="match status" value="1"/>
</dbReference>
<dbReference type="AlphaFoldDB" id="S0G7R7"/>
<dbReference type="RefSeq" id="WP_006964126.1">
    <property type="nucleotide sequence ID" value="NZ_APJX01000001.1"/>
</dbReference>
<keyword evidence="7" id="KW-1185">Reference proteome</keyword>
<name>S0G7R7_9BACT</name>
<evidence type="ECO:0000259" key="5">
    <source>
        <dbReference type="Pfam" id="PF01869"/>
    </source>
</evidence>
<evidence type="ECO:0000313" key="6">
    <source>
        <dbReference type="EMBL" id="EMS81402.1"/>
    </source>
</evidence>
<dbReference type="EMBL" id="APJX01000001">
    <property type="protein sequence ID" value="EMS81402.1"/>
    <property type="molecule type" value="Genomic_DNA"/>
</dbReference>
<dbReference type="SUPFAM" id="SSF53067">
    <property type="entry name" value="Actin-like ATPase domain"/>
    <property type="match status" value="1"/>
</dbReference>
<keyword evidence="2" id="KW-0479">Metal-binding</keyword>
<dbReference type="InterPro" id="IPR008275">
    <property type="entry name" value="CoA_E_activase_dom"/>
</dbReference>
<dbReference type="PATRIC" id="fig|1286635.3.peg.576"/>
<evidence type="ECO:0000313" key="7">
    <source>
        <dbReference type="Proteomes" id="UP000014216"/>
    </source>
</evidence>
<dbReference type="GO" id="GO:0046872">
    <property type="term" value="F:metal ion binding"/>
    <property type="evidence" value="ECO:0007669"/>
    <property type="project" value="UniProtKB-KW"/>
</dbReference>
<dbReference type="OrthoDB" id="9177882at2"/>
<dbReference type="PANTHER" id="PTHR32329:SF8">
    <property type="entry name" value="ACTIVATOR OF (R)-2-HYDROXYGLUTARYL-COA DEHYDRATASE"/>
    <property type="match status" value="1"/>
</dbReference>
<protein>
    <submittedName>
        <fullName evidence="6">(R)-2-hydroxyglutaryl-CoA dehydratase activator HgdC</fullName>
    </submittedName>
</protein>
<dbReference type="InterPro" id="IPR002731">
    <property type="entry name" value="ATPase_BadF"/>
</dbReference>
<keyword evidence="4" id="KW-0411">Iron-sulfur</keyword>
<keyword evidence="3" id="KW-0408">Iron</keyword>
<organism evidence="6 7">
    <name type="scientific">Desulfotignum phosphitoxidans DSM 13687</name>
    <dbReference type="NCBI Taxonomy" id="1286635"/>
    <lineage>
        <taxon>Bacteria</taxon>
        <taxon>Pseudomonadati</taxon>
        <taxon>Thermodesulfobacteriota</taxon>
        <taxon>Desulfobacteria</taxon>
        <taxon>Desulfobacterales</taxon>
        <taxon>Desulfobacteraceae</taxon>
        <taxon>Desulfotignum</taxon>
    </lineage>
</organism>
<sequence length="261" mass="27820">MSSDTTAVRYAGIDIGSRTIKLVVVDSSGKILERFQSDTGFDPMTTANALIAKVSFDKIMATGYGRNLFELSFDAPTVTEIKAHARGAWTEFPDARTVLDIGGQDSKAISLFDTGKVKKFEMNDRCAAGTGKFLEIMAATLGFELAEFGAQALAAEKDLLISSMCTVFAESEVTSLIAKGEDRKEIARGLHTSVIRRAAGMINRVSSNGPIVFTGGVAKNPCMVQLLAGRLDREIRIPSDPQLAGAYGAALLAAEQTVGKE</sequence>
<dbReference type="GO" id="GO:0051536">
    <property type="term" value="F:iron-sulfur cluster binding"/>
    <property type="evidence" value="ECO:0007669"/>
    <property type="project" value="UniProtKB-KW"/>
</dbReference>
<dbReference type="InterPro" id="IPR043129">
    <property type="entry name" value="ATPase_NBD"/>
</dbReference>
<comment type="caution">
    <text evidence="6">The sequence shown here is derived from an EMBL/GenBank/DDBJ whole genome shotgun (WGS) entry which is preliminary data.</text>
</comment>
<reference evidence="6 7" key="1">
    <citation type="journal article" date="2013" name="Genome Announc.">
        <title>Draft Genome Sequence of Desulfotignum phosphitoxidans DSM 13687 Strain FiPS-3.</title>
        <authorList>
            <person name="Poehlein A."/>
            <person name="Daniel R."/>
            <person name="Simeonova D.D."/>
        </authorList>
    </citation>
    <scope>NUCLEOTIDE SEQUENCE [LARGE SCALE GENOMIC DNA]</scope>
    <source>
        <strain evidence="6 7">DSM 13687</strain>
    </source>
</reference>
<accession>S0G7R7</accession>
<dbReference type="Proteomes" id="UP000014216">
    <property type="component" value="Unassembled WGS sequence"/>
</dbReference>
<feature type="domain" description="ATPase BadF/BadG/BcrA/BcrD type" evidence="5">
    <location>
        <begin position="12"/>
        <end position="253"/>
    </location>
</feature>
<dbReference type="PANTHER" id="PTHR32329">
    <property type="entry name" value="BIFUNCTIONAL PROTEIN [INCLUDES 2-HYDROXYACYL-COA DEHYDRATASE (N-TER) AND ITS ACTIVATOR DOMAIN (C_TERM)-RELATED"/>
    <property type="match status" value="1"/>
</dbReference>
<comment type="cofactor">
    <cofactor evidence="1">
        <name>[4Fe-4S] cluster</name>
        <dbReference type="ChEBI" id="CHEBI:49883"/>
    </cofactor>
</comment>
<proteinExistence type="predicted"/>